<name>A0A7W5C5V6_9BACL</name>
<dbReference type="EMBL" id="JACHXW010000003">
    <property type="protein sequence ID" value="MBB3151492.1"/>
    <property type="molecule type" value="Genomic_DNA"/>
</dbReference>
<dbReference type="InterPro" id="IPR001633">
    <property type="entry name" value="EAL_dom"/>
</dbReference>
<dbReference type="InterPro" id="IPR050706">
    <property type="entry name" value="Cyclic-di-GMP_PDE-like"/>
</dbReference>
<evidence type="ECO:0000313" key="3">
    <source>
        <dbReference type="Proteomes" id="UP000518605"/>
    </source>
</evidence>
<evidence type="ECO:0000259" key="1">
    <source>
        <dbReference type="PROSITE" id="PS50883"/>
    </source>
</evidence>
<dbReference type="Gene3D" id="3.20.20.450">
    <property type="entry name" value="EAL domain"/>
    <property type="match status" value="1"/>
</dbReference>
<dbReference type="GO" id="GO:0071111">
    <property type="term" value="F:cyclic-guanylate-specific phosphodiesterase activity"/>
    <property type="evidence" value="ECO:0007669"/>
    <property type="project" value="InterPro"/>
</dbReference>
<dbReference type="CDD" id="cd01948">
    <property type="entry name" value="EAL"/>
    <property type="match status" value="1"/>
</dbReference>
<dbReference type="SMART" id="SM00052">
    <property type="entry name" value="EAL"/>
    <property type="match status" value="1"/>
</dbReference>
<evidence type="ECO:0000313" key="2">
    <source>
        <dbReference type="EMBL" id="MBB3151492.1"/>
    </source>
</evidence>
<keyword evidence="3" id="KW-1185">Reference proteome</keyword>
<reference evidence="2 3" key="1">
    <citation type="submission" date="2020-08" db="EMBL/GenBank/DDBJ databases">
        <title>Genomic Encyclopedia of Type Strains, Phase III (KMG-III): the genomes of soil and plant-associated and newly described type strains.</title>
        <authorList>
            <person name="Whitman W."/>
        </authorList>
    </citation>
    <scope>NUCLEOTIDE SEQUENCE [LARGE SCALE GENOMIC DNA]</scope>
    <source>
        <strain evidence="2 3">CECT 8234</strain>
    </source>
</reference>
<dbReference type="PANTHER" id="PTHR33121">
    <property type="entry name" value="CYCLIC DI-GMP PHOSPHODIESTERASE PDEF"/>
    <property type="match status" value="1"/>
</dbReference>
<dbReference type="RefSeq" id="WP_183560468.1">
    <property type="nucleotide sequence ID" value="NZ_CBCSLB010000002.1"/>
</dbReference>
<dbReference type="AlphaFoldDB" id="A0A7W5C5V6"/>
<dbReference type="Pfam" id="PF00563">
    <property type="entry name" value="EAL"/>
    <property type="match status" value="1"/>
</dbReference>
<dbReference type="InterPro" id="IPR035919">
    <property type="entry name" value="EAL_sf"/>
</dbReference>
<accession>A0A7W5C5V6</accession>
<comment type="caution">
    <text evidence="2">The sequence shown here is derived from an EMBL/GenBank/DDBJ whole genome shotgun (WGS) entry which is preliminary data.</text>
</comment>
<protein>
    <submittedName>
        <fullName evidence="2">EAL domain-containing protein (Putative c-di-GMP-specific phosphodiesterase class I)</fullName>
    </submittedName>
</protein>
<dbReference type="PANTHER" id="PTHR33121:SF76">
    <property type="entry name" value="SIGNALING PROTEIN"/>
    <property type="match status" value="1"/>
</dbReference>
<gene>
    <name evidence="2" type="ORF">FHS16_001535</name>
</gene>
<sequence>MRQVRDIWRLNGADNESTGHLGIIYLSWQLSSDDQKDSMASLQERWREFAEREAEEAFNSSLLYEGLQWVKEDLFIHMRLPTGKAKLLEGWLLELAHKHTTEWEQRFVEGLDKIASDSTEARLHVGVAVASNESNTADGLVWYEVMKKAILHGQAADAMEHSMKRRAIDQIICDRMIYPVYQPIVSLQKQGKIFGYESLTRTVDRSWFAGPMDLFLFAEKEGLTYTLDRLAREKAIDGCISLAPDQKLFINVMAQIMEDPSFSPGQTLSLLEQHKLSPHHVVFEITERNSIADFGTVKKALEHYRSQGYQIAIDDVGAGYSSLQSIVELRPDYLKVDRSIVQNIHLDEMKEHILYTLIQLALKMDISVIAEGIELEEELAKVREMGVQYAQGYLLGRPAPFDTNKL</sequence>
<feature type="domain" description="EAL" evidence="1">
    <location>
        <begin position="157"/>
        <end position="406"/>
    </location>
</feature>
<organism evidence="2 3">
    <name type="scientific">Paenibacillus endophyticus</name>
    <dbReference type="NCBI Taxonomy" id="1294268"/>
    <lineage>
        <taxon>Bacteria</taxon>
        <taxon>Bacillati</taxon>
        <taxon>Bacillota</taxon>
        <taxon>Bacilli</taxon>
        <taxon>Bacillales</taxon>
        <taxon>Paenibacillaceae</taxon>
        <taxon>Paenibacillus</taxon>
    </lineage>
</organism>
<dbReference type="Proteomes" id="UP000518605">
    <property type="component" value="Unassembled WGS sequence"/>
</dbReference>
<dbReference type="SUPFAM" id="SSF141868">
    <property type="entry name" value="EAL domain-like"/>
    <property type="match status" value="1"/>
</dbReference>
<dbReference type="PROSITE" id="PS50883">
    <property type="entry name" value="EAL"/>
    <property type="match status" value="1"/>
</dbReference>
<proteinExistence type="predicted"/>